<feature type="transmembrane region" description="Helical" evidence="1">
    <location>
        <begin position="12"/>
        <end position="33"/>
    </location>
</feature>
<proteinExistence type="predicted"/>
<evidence type="ECO:0000313" key="3">
    <source>
        <dbReference type="Proteomes" id="UP000281343"/>
    </source>
</evidence>
<gene>
    <name evidence="2" type="ORF">D9R08_10375</name>
</gene>
<evidence type="ECO:0000256" key="1">
    <source>
        <dbReference type="SAM" id="Phobius"/>
    </source>
</evidence>
<reference evidence="2 3" key="1">
    <citation type="submission" date="2018-10" db="EMBL/GenBank/DDBJ databases">
        <authorList>
            <person name="Jung H.S."/>
            <person name="Jeon C.O."/>
        </authorList>
    </citation>
    <scope>NUCLEOTIDE SEQUENCE [LARGE SCALE GENOMIC DNA]</scope>
    <source>
        <strain evidence="2 3">MA-7-27</strain>
    </source>
</reference>
<dbReference type="AlphaFoldDB" id="A0A3L9Y4X2"/>
<comment type="caution">
    <text evidence="2">The sequence shown here is derived from an EMBL/GenBank/DDBJ whole genome shotgun (WGS) entry which is preliminary data.</text>
</comment>
<keyword evidence="1" id="KW-1133">Transmembrane helix</keyword>
<keyword evidence="1" id="KW-0812">Transmembrane</keyword>
<dbReference type="EMBL" id="RCNT01000004">
    <property type="protein sequence ID" value="RMA42485.1"/>
    <property type="molecule type" value="Genomic_DNA"/>
</dbReference>
<feature type="transmembrane region" description="Helical" evidence="1">
    <location>
        <begin position="72"/>
        <end position="102"/>
    </location>
</feature>
<accession>A0A3L9Y4X2</accession>
<name>A0A3L9Y4X2_9RHOB</name>
<dbReference type="Proteomes" id="UP000281343">
    <property type="component" value="Unassembled WGS sequence"/>
</dbReference>
<dbReference type="RefSeq" id="WP_121897966.1">
    <property type="nucleotide sequence ID" value="NZ_RCNT01000004.1"/>
</dbReference>
<feature type="transmembrane region" description="Helical" evidence="1">
    <location>
        <begin position="39"/>
        <end position="60"/>
    </location>
</feature>
<protein>
    <submittedName>
        <fullName evidence="2">Uncharacterized protein</fullName>
    </submittedName>
</protein>
<keyword evidence="3" id="KW-1185">Reference proteome</keyword>
<keyword evidence="1" id="KW-0472">Membrane</keyword>
<organism evidence="2 3">
    <name type="scientific">Rhodophyticola porphyridii</name>
    <dbReference type="NCBI Taxonomy" id="1852017"/>
    <lineage>
        <taxon>Bacteria</taxon>
        <taxon>Pseudomonadati</taxon>
        <taxon>Pseudomonadota</taxon>
        <taxon>Alphaproteobacteria</taxon>
        <taxon>Rhodobacterales</taxon>
        <taxon>Roseobacteraceae</taxon>
        <taxon>Rhodophyticola</taxon>
    </lineage>
</organism>
<evidence type="ECO:0000313" key="2">
    <source>
        <dbReference type="EMBL" id="RMA42485.1"/>
    </source>
</evidence>
<sequence length="106" mass="10744">MRSLAERGEAYGGGLLVGLAILTLWGGMIDALATGVASAAAIAVPYIVLLVLLGLTLPVYRGIIGGLPLESPFSWVVLTALLSITAVVLAPLIGPGLIAAYFRGKG</sequence>